<reference evidence="1" key="1">
    <citation type="submission" date="2023-05" db="EMBL/GenBank/DDBJ databases">
        <title>Nepenthes gracilis genome sequencing.</title>
        <authorList>
            <person name="Fukushima K."/>
        </authorList>
    </citation>
    <scope>NUCLEOTIDE SEQUENCE</scope>
    <source>
        <strain evidence="1">SING2019-196</strain>
    </source>
</reference>
<evidence type="ECO:0000313" key="2">
    <source>
        <dbReference type="Proteomes" id="UP001279734"/>
    </source>
</evidence>
<keyword evidence="2" id="KW-1185">Reference proteome</keyword>
<dbReference type="Proteomes" id="UP001279734">
    <property type="component" value="Unassembled WGS sequence"/>
</dbReference>
<accession>A0AAD3TLK1</accession>
<organism evidence="1 2">
    <name type="scientific">Nepenthes gracilis</name>
    <name type="common">Slender pitcher plant</name>
    <dbReference type="NCBI Taxonomy" id="150966"/>
    <lineage>
        <taxon>Eukaryota</taxon>
        <taxon>Viridiplantae</taxon>
        <taxon>Streptophyta</taxon>
        <taxon>Embryophyta</taxon>
        <taxon>Tracheophyta</taxon>
        <taxon>Spermatophyta</taxon>
        <taxon>Magnoliopsida</taxon>
        <taxon>eudicotyledons</taxon>
        <taxon>Gunneridae</taxon>
        <taxon>Pentapetalae</taxon>
        <taxon>Caryophyllales</taxon>
        <taxon>Nepenthaceae</taxon>
        <taxon>Nepenthes</taxon>
    </lineage>
</organism>
<dbReference type="EMBL" id="BSYO01000069">
    <property type="protein sequence ID" value="GMH32103.1"/>
    <property type="molecule type" value="Genomic_DNA"/>
</dbReference>
<protein>
    <submittedName>
        <fullName evidence="1">Uncharacterized protein</fullName>
    </submittedName>
</protein>
<sequence length="87" mass="9599">MSPPPLHFAAAYGCRRYAEVDGRSGGTAWRHRISSTNDADPRWWPEGMMLGHGRRSGFAAGITWPANSPMLVLDDSTWMLGIPDLIT</sequence>
<dbReference type="AlphaFoldDB" id="A0AAD3TLK1"/>
<evidence type="ECO:0000313" key="1">
    <source>
        <dbReference type="EMBL" id="GMH32103.1"/>
    </source>
</evidence>
<gene>
    <name evidence="1" type="ORF">Nepgr_033947</name>
</gene>
<name>A0AAD3TLK1_NEPGR</name>
<proteinExistence type="predicted"/>
<comment type="caution">
    <text evidence="1">The sequence shown here is derived from an EMBL/GenBank/DDBJ whole genome shotgun (WGS) entry which is preliminary data.</text>
</comment>